<gene>
    <name evidence="1" type="ORF">XVE_3763</name>
</gene>
<comment type="caution">
    <text evidence="1">The sequence shown here is derived from an EMBL/GenBank/DDBJ whole genome shotgun (WGS) entry which is preliminary data.</text>
</comment>
<accession>F0BHM1</accession>
<dbReference type="Proteomes" id="UP000003299">
    <property type="component" value="Unassembled WGS sequence"/>
</dbReference>
<dbReference type="EMBL" id="AEQV01000158">
    <property type="protein sequence ID" value="EGD08024.1"/>
    <property type="molecule type" value="Genomic_DNA"/>
</dbReference>
<dbReference type="AlphaFoldDB" id="F0BHM1"/>
<name>F0BHM1_9XANT</name>
<proteinExistence type="predicted"/>
<evidence type="ECO:0000313" key="2">
    <source>
        <dbReference type="Proteomes" id="UP000003299"/>
    </source>
</evidence>
<protein>
    <submittedName>
        <fullName evidence="1">Uncharacterized protein</fullName>
    </submittedName>
</protein>
<evidence type="ECO:0000313" key="1">
    <source>
        <dbReference type="EMBL" id="EGD08024.1"/>
    </source>
</evidence>
<sequence length="59" mass="6113">MLSDVSGYLLGALDDLGSGARLDGTIGNWPASGAQPGANSSLLLRQRGLIVAMTTRRKI</sequence>
<organism evidence="1 2">
    <name type="scientific">Xanthomonas vesicatoria ATCC 35937</name>
    <dbReference type="NCBI Taxonomy" id="925775"/>
    <lineage>
        <taxon>Bacteria</taxon>
        <taxon>Pseudomonadati</taxon>
        <taxon>Pseudomonadota</taxon>
        <taxon>Gammaproteobacteria</taxon>
        <taxon>Lysobacterales</taxon>
        <taxon>Lysobacteraceae</taxon>
        <taxon>Xanthomonas</taxon>
    </lineage>
</organism>
<reference evidence="1 2" key="1">
    <citation type="journal article" date="2011" name="BMC Genomics">
        <title>Comparative genomics reveals diversity among xanthomonads infecting tomato and pepper.</title>
        <authorList>
            <person name="Potnis N."/>
            <person name="Krasileva K."/>
            <person name="Chow V."/>
            <person name="Almeida N.F."/>
            <person name="Patil P.B."/>
            <person name="Ryan R.P."/>
            <person name="Sharlach M."/>
            <person name="Behlau F."/>
            <person name="Dow J.M."/>
            <person name="Momol M.T."/>
            <person name="White F.F."/>
            <person name="Preston J.F."/>
            <person name="Vinatzer B.A."/>
            <person name="Koebnik R."/>
            <person name="Setubal J.C."/>
            <person name="Norman D.J."/>
            <person name="Staskawicz B.J."/>
            <person name="Jones J.B."/>
        </authorList>
    </citation>
    <scope>NUCLEOTIDE SEQUENCE [LARGE SCALE GENOMIC DNA]</scope>
    <source>
        <strain evidence="1 2">ATCC 35937</strain>
    </source>
</reference>